<name>A0ABX7AXM2_9BACI</name>
<keyword evidence="2" id="KW-1185">Reference proteome</keyword>
<evidence type="ECO:0000313" key="1">
    <source>
        <dbReference type="EMBL" id="QQP14242.1"/>
    </source>
</evidence>
<accession>A0ABX7AXM2</accession>
<dbReference type="EMBL" id="CP067341">
    <property type="protein sequence ID" value="QQP14242.1"/>
    <property type="molecule type" value="Genomic_DNA"/>
</dbReference>
<sequence>MGYHKLLLTITINIYNFTVFPQSAYYQSTFHLYEDKTLKRLVIQDDALEVHFIEMNTFLEQWHRGVLKPLDGILARWLLLLGMVDARKKKVYEKIYRDLEELAVKDEHLLQAFNVWKELSLSQEDVIAYQSRLKYILDEEAKLEDVKHMAEQQGIEKGKIEGKIEEKEKTANKLLANGMDIDFICKITGLSVERIEEIKERLIQSRED</sequence>
<evidence type="ECO:0000313" key="2">
    <source>
        <dbReference type="Proteomes" id="UP000596049"/>
    </source>
</evidence>
<protein>
    <submittedName>
        <fullName evidence="1">Rpn family recombination-promoting nuclease/putative transposase</fullName>
    </submittedName>
</protein>
<dbReference type="PANTHER" id="PTHR41317">
    <property type="entry name" value="PD-(D_E)XK NUCLEASE FAMILY TRANSPOSASE"/>
    <property type="match status" value="1"/>
</dbReference>
<dbReference type="PANTHER" id="PTHR41317:SF1">
    <property type="entry name" value="PD-(D_E)XK NUCLEASE FAMILY TRANSPOSASE"/>
    <property type="match status" value="1"/>
</dbReference>
<dbReference type="Pfam" id="PF12784">
    <property type="entry name" value="PDDEXK_2"/>
    <property type="match status" value="1"/>
</dbReference>
<dbReference type="Proteomes" id="UP000596049">
    <property type="component" value="Chromosome"/>
</dbReference>
<dbReference type="NCBIfam" id="TIGR01784">
    <property type="entry name" value="T_den_put_tspse"/>
    <property type="match status" value="1"/>
</dbReference>
<gene>
    <name evidence="1" type="ORF">FJQ98_09600</name>
</gene>
<dbReference type="InterPro" id="IPR010106">
    <property type="entry name" value="RpnA"/>
</dbReference>
<reference evidence="1 2" key="1">
    <citation type="submission" date="2020-01" db="EMBL/GenBank/DDBJ databases">
        <authorList>
            <person name="Liu G."/>
            <person name="Liu B."/>
        </authorList>
    </citation>
    <scope>NUCLEOTIDE SEQUENCE [LARGE SCALE GENOMIC DNA]</scope>
    <source>
        <strain evidence="1 2">FJAT-51161</strain>
    </source>
</reference>
<proteinExistence type="predicted"/>
<organism evidence="1 2">
    <name type="scientific">Lysinibacillus agricola</name>
    <dbReference type="NCBI Taxonomy" id="2590012"/>
    <lineage>
        <taxon>Bacteria</taxon>
        <taxon>Bacillati</taxon>
        <taxon>Bacillota</taxon>
        <taxon>Bacilli</taxon>
        <taxon>Bacillales</taxon>
        <taxon>Bacillaceae</taxon>
        <taxon>Lysinibacillus</taxon>
    </lineage>
</organism>